<protein>
    <recommendedName>
        <fullName evidence="5">Lipoprotein</fullName>
    </recommendedName>
</protein>
<gene>
    <name evidence="3" type="ORF">A2Y75_08320</name>
</gene>
<accession>A0A1F2WLM7</accession>
<evidence type="ECO:0008006" key="5">
    <source>
        <dbReference type="Google" id="ProtNLM"/>
    </source>
</evidence>
<dbReference type="STRING" id="1797197.A2Y75_08320"/>
<dbReference type="Proteomes" id="UP000177876">
    <property type="component" value="Unassembled WGS sequence"/>
</dbReference>
<organism evidence="3 4">
    <name type="scientific">Candidatus Solincola sediminis</name>
    <dbReference type="NCBI Taxonomy" id="1797199"/>
    <lineage>
        <taxon>Bacteria</taxon>
        <taxon>Bacillati</taxon>
        <taxon>Actinomycetota</taxon>
        <taxon>Candidatus Geothermincolia</taxon>
        <taxon>Candidatus Geothermincolales</taxon>
        <taxon>Candidatus Geothermincolaceae</taxon>
        <taxon>Candidatus Solincola</taxon>
    </lineage>
</organism>
<evidence type="ECO:0000313" key="4">
    <source>
        <dbReference type="Proteomes" id="UP000177876"/>
    </source>
</evidence>
<sequence>MRIFAMAVVTLVFLVLVTGCGSQAAQQASQARSSYISARAVLVGVQEFPARMENALRSQASPDLIAKAQELAASTRNLVSSANSAFTSCRQNAEKLKGSDKEYTPYAESLLLLVGMNEQVLASYSVLIGLSNSLASSAPYTGPPNDLMPALNRLDDTVKQIEQVMDRIEQQEAEAEQLYQSLTQPA</sequence>
<feature type="chain" id="PRO_5009484285" description="Lipoprotein" evidence="2">
    <location>
        <begin position="25"/>
        <end position="186"/>
    </location>
</feature>
<reference evidence="3 4" key="1">
    <citation type="journal article" date="2016" name="Nat. Commun.">
        <title>Thousands of microbial genomes shed light on interconnected biogeochemical processes in an aquifer system.</title>
        <authorList>
            <person name="Anantharaman K."/>
            <person name="Brown C.T."/>
            <person name="Hug L.A."/>
            <person name="Sharon I."/>
            <person name="Castelle C.J."/>
            <person name="Probst A.J."/>
            <person name="Thomas B.C."/>
            <person name="Singh A."/>
            <person name="Wilkins M.J."/>
            <person name="Karaoz U."/>
            <person name="Brodie E.L."/>
            <person name="Williams K.H."/>
            <person name="Hubbard S.S."/>
            <person name="Banfield J.F."/>
        </authorList>
    </citation>
    <scope>NUCLEOTIDE SEQUENCE [LARGE SCALE GENOMIC DNA]</scope>
</reference>
<feature type="coiled-coil region" evidence="1">
    <location>
        <begin position="151"/>
        <end position="181"/>
    </location>
</feature>
<dbReference type="AlphaFoldDB" id="A0A1F2WLM7"/>
<proteinExistence type="predicted"/>
<comment type="caution">
    <text evidence="3">The sequence shown here is derived from an EMBL/GenBank/DDBJ whole genome shotgun (WGS) entry which is preliminary data.</text>
</comment>
<evidence type="ECO:0000256" key="1">
    <source>
        <dbReference type="SAM" id="Coils"/>
    </source>
</evidence>
<keyword evidence="1" id="KW-0175">Coiled coil</keyword>
<feature type="signal peptide" evidence="2">
    <location>
        <begin position="1"/>
        <end position="24"/>
    </location>
</feature>
<dbReference type="PROSITE" id="PS51257">
    <property type="entry name" value="PROKAR_LIPOPROTEIN"/>
    <property type="match status" value="1"/>
</dbReference>
<dbReference type="EMBL" id="MELK01000030">
    <property type="protein sequence ID" value="OFW57731.1"/>
    <property type="molecule type" value="Genomic_DNA"/>
</dbReference>
<evidence type="ECO:0000313" key="3">
    <source>
        <dbReference type="EMBL" id="OFW57731.1"/>
    </source>
</evidence>
<name>A0A1F2WLM7_9ACTN</name>
<evidence type="ECO:0000256" key="2">
    <source>
        <dbReference type="SAM" id="SignalP"/>
    </source>
</evidence>
<keyword evidence="2" id="KW-0732">Signal</keyword>